<dbReference type="Pfam" id="PF02525">
    <property type="entry name" value="Flavodoxin_2"/>
    <property type="match status" value="1"/>
</dbReference>
<dbReference type="PANTHER" id="PTHR47307">
    <property type="entry name" value="GLUTATHIONE-REGULATED POTASSIUM-EFFLUX SYSTEM ANCILLARY PROTEIN KEFG"/>
    <property type="match status" value="1"/>
</dbReference>
<sequence length="198" mass="21811">MENVLVVIGHPDLSTSRANAAIVEALRDSKVTLHPLSAALGSDGFDIAAEQKLLCQHQRIVLLFPLYWYSCPALMKRWIDDVFTPGFAYARGGDKLQDKEFMIVTSVGAPASGYRAGGFNRFTLDELLRPLQQTVAYVKGRYLPPIPLYESVFIADDALDQAAREIAGLITSNQESPDEAYEKLLLKAELAAIALLQQ</sequence>
<dbReference type="SUPFAM" id="SSF52218">
    <property type="entry name" value="Flavoproteins"/>
    <property type="match status" value="1"/>
</dbReference>
<reference evidence="3 4" key="1">
    <citation type="journal article" date="2020" name="Microorganisms">
        <title>Reliable Identification of Environmental Pseudomonas Isolates Using the rpoD Gene.</title>
        <authorList>
            <consortium name="The Broad Institute Genome Sequencing Platform"/>
            <person name="Girard L."/>
            <person name="Lood C."/>
            <person name="Rokni-Zadeh H."/>
            <person name="van Noort V."/>
            <person name="Lavigne R."/>
            <person name="De Mot R."/>
        </authorList>
    </citation>
    <scope>NUCLEOTIDE SEQUENCE [LARGE SCALE GENOMIC DNA]</scope>
    <source>
        <strain evidence="3 4">RW7P2</strain>
    </source>
</reference>
<dbReference type="InterPro" id="IPR029039">
    <property type="entry name" value="Flavoprotein-like_sf"/>
</dbReference>
<evidence type="ECO:0000256" key="1">
    <source>
        <dbReference type="ARBA" id="ARBA00023002"/>
    </source>
</evidence>
<accession>A0ABR6V2Z2</accession>
<dbReference type="RefSeq" id="WP_023378476.1">
    <property type="nucleotide sequence ID" value="NZ_JABWRR010000008.1"/>
</dbReference>
<evidence type="ECO:0000259" key="2">
    <source>
        <dbReference type="Pfam" id="PF02525"/>
    </source>
</evidence>
<dbReference type="Gene3D" id="3.40.50.360">
    <property type="match status" value="1"/>
</dbReference>
<name>A0ABR6V2Z2_9PSED</name>
<organism evidence="3 4">
    <name type="scientific">Pseudomonas taiwanensis</name>
    <dbReference type="NCBI Taxonomy" id="470150"/>
    <lineage>
        <taxon>Bacteria</taxon>
        <taxon>Pseudomonadati</taxon>
        <taxon>Pseudomonadota</taxon>
        <taxon>Gammaproteobacteria</taxon>
        <taxon>Pseudomonadales</taxon>
        <taxon>Pseudomonadaceae</taxon>
        <taxon>Pseudomonas</taxon>
    </lineage>
</organism>
<dbReference type="InterPro" id="IPR003680">
    <property type="entry name" value="Flavodoxin_fold"/>
</dbReference>
<comment type="caution">
    <text evidence="3">The sequence shown here is derived from an EMBL/GenBank/DDBJ whole genome shotgun (WGS) entry which is preliminary data.</text>
</comment>
<gene>
    <name evidence="3" type="ORF">HU747_04155</name>
</gene>
<evidence type="ECO:0000313" key="3">
    <source>
        <dbReference type="EMBL" id="MBC3474788.1"/>
    </source>
</evidence>
<keyword evidence="1" id="KW-0560">Oxidoreductase</keyword>
<dbReference type="InterPro" id="IPR046980">
    <property type="entry name" value="KefG/KefF"/>
</dbReference>
<proteinExistence type="predicted"/>
<evidence type="ECO:0000313" key="4">
    <source>
        <dbReference type="Proteomes" id="UP000628086"/>
    </source>
</evidence>
<keyword evidence="4" id="KW-1185">Reference proteome</keyword>
<feature type="domain" description="Flavodoxin-like fold" evidence="2">
    <location>
        <begin position="3"/>
        <end position="167"/>
    </location>
</feature>
<dbReference type="Proteomes" id="UP000628086">
    <property type="component" value="Unassembled WGS sequence"/>
</dbReference>
<dbReference type="EMBL" id="JABWRS010000002">
    <property type="protein sequence ID" value="MBC3474788.1"/>
    <property type="molecule type" value="Genomic_DNA"/>
</dbReference>
<dbReference type="PANTHER" id="PTHR47307:SF1">
    <property type="entry name" value="GLUTATHIONE-REGULATED POTASSIUM-EFFLUX SYSTEM ANCILLARY PROTEIN KEFG"/>
    <property type="match status" value="1"/>
</dbReference>
<protein>
    <submittedName>
        <fullName evidence="3">NAD(P)H-dependent oxidoreductase</fullName>
    </submittedName>
</protein>